<protein>
    <submittedName>
        <fullName evidence="1">Uncharacterized protein</fullName>
    </submittedName>
</protein>
<dbReference type="Proteomes" id="UP000257109">
    <property type="component" value="Unassembled WGS sequence"/>
</dbReference>
<accession>A0A371FRU7</accession>
<organism evidence="1 2">
    <name type="scientific">Mucuna pruriens</name>
    <name type="common">Velvet bean</name>
    <name type="synonym">Dolichos pruriens</name>
    <dbReference type="NCBI Taxonomy" id="157652"/>
    <lineage>
        <taxon>Eukaryota</taxon>
        <taxon>Viridiplantae</taxon>
        <taxon>Streptophyta</taxon>
        <taxon>Embryophyta</taxon>
        <taxon>Tracheophyta</taxon>
        <taxon>Spermatophyta</taxon>
        <taxon>Magnoliopsida</taxon>
        <taxon>eudicotyledons</taxon>
        <taxon>Gunneridae</taxon>
        <taxon>Pentapetalae</taxon>
        <taxon>rosids</taxon>
        <taxon>fabids</taxon>
        <taxon>Fabales</taxon>
        <taxon>Fabaceae</taxon>
        <taxon>Papilionoideae</taxon>
        <taxon>50 kb inversion clade</taxon>
        <taxon>NPAAA clade</taxon>
        <taxon>indigoferoid/millettioid clade</taxon>
        <taxon>Phaseoleae</taxon>
        <taxon>Mucuna</taxon>
    </lineage>
</organism>
<reference evidence="1" key="1">
    <citation type="submission" date="2018-05" db="EMBL/GenBank/DDBJ databases">
        <title>Draft genome of Mucuna pruriens seed.</title>
        <authorList>
            <person name="Nnadi N.E."/>
            <person name="Vos R."/>
            <person name="Hasami M.H."/>
            <person name="Devisetty U.K."/>
            <person name="Aguiy J.C."/>
        </authorList>
    </citation>
    <scope>NUCLEOTIDE SEQUENCE [LARGE SCALE GENOMIC DNA]</scope>
    <source>
        <strain evidence="1">JCA_2017</strain>
    </source>
</reference>
<feature type="non-terminal residue" evidence="1">
    <location>
        <position position="1"/>
    </location>
</feature>
<gene>
    <name evidence="1" type="ORF">CR513_38584</name>
</gene>
<comment type="caution">
    <text evidence="1">The sequence shown here is derived from an EMBL/GenBank/DDBJ whole genome shotgun (WGS) entry which is preliminary data.</text>
</comment>
<name>A0A371FRU7_MUCPR</name>
<evidence type="ECO:0000313" key="1">
    <source>
        <dbReference type="EMBL" id="RDX80813.1"/>
    </source>
</evidence>
<dbReference type="AlphaFoldDB" id="A0A371FRU7"/>
<dbReference type="EMBL" id="QJKJ01008095">
    <property type="protein sequence ID" value="RDX80813.1"/>
    <property type="molecule type" value="Genomic_DNA"/>
</dbReference>
<proteinExistence type="predicted"/>
<keyword evidence="2" id="KW-1185">Reference proteome</keyword>
<sequence length="115" mass="12892">MYKEKLNLFVPLTCYLELEGQKMGSSLHLNSDDGNPFLGSHIDVGEKDPLTTGTDLEAASSSKIAPSKHKYRINLSPGNVAVVMIQWLWIGHVVSHEALQHLFNLYVKNILEYPK</sequence>
<evidence type="ECO:0000313" key="2">
    <source>
        <dbReference type="Proteomes" id="UP000257109"/>
    </source>
</evidence>